<dbReference type="InterPro" id="IPR001296">
    <property type="entry name" value="Glyco_trans_1"/>
</dbReference>
<dbReference type="CDD" id="cd03809">
    <property type="entry name" value="GT4_MtfB-like"/>
    <property type="match status" value="1"/>
</dbReference>
<dbReference type="EMBL" id="MNZT01000059">
    <property type="protein sequence ID" value="OIP97314.1"/>
    <property type="molecule type" value="Genomic_DNA"/>
</dbReference>
<feature type="domain" description="Glycosyl transferase family 1" evidence="2">
    <location>
        <begin position="203"/>
        <end position="389"/>
    </location>
</feature>
<gene>
    <name evidence="4" type="ORF">AUK40_03460</name>
</gene>
<dbReference type="InterPro" id="IPR028098">
    <property type="entry name" value="Glyco_trans_4-like_N"/>
</dbReference>
<dbReference type="STRING" id="1817892.AUK40_03460"/>
<name>A0A1J5ISD5_9BACT</name>
<evidence type="ECO:0000256" key="1">
    <source>
        <dbReference type="ARBA" id="ARBA00022679"/>
    </source>
</evidence>
<reference evidence="4 5" key="1">
    <citation type="journal article" date="2016" name="Environ. Microbiol.">
        <title>Genomic resolution of a cold subsurface aquifer community provides metabolic insights for novel microbes adapted to high CO concentrations.</title>
        <authorList>
            <person name="Probst A.J."/>
            <person name="Castelle C.J."/>
            <person name="Singh A."/>
            <person name="Brown C.T."/>
            <person name="Anantharaman K."/>
            <person name="Sharon I."/>
            <person name="Hug L.A."/>
            <person name="Burstein D."/>
            <person name="Emerson J.B."/>
            <person name="Thomas B.C."/>
            <person name="Banfield J.F."/>
        </authorList>
    </citation>
    <scope>NUCLEOTIDE SEQUENCE [LARGE SCALE GENOMIC DNA]</scope>
    <source>
        <strain evidence="4">CG2_30_54_11</strain>
    </source>
</reference>
<evidence type="ECO:0000313" key="4">
    <source>
        <dbReference type="EMBL" id="OIP97314.1"/>
    </source>
</evidence>
<dbReference type="Proteomes" id="UP000183245">
    <property type="component" value="Unassembled WGS sequence"/>
</dbReference>
<dbReference type="Gene3D" id="3.40.50.2000">
    <property type="entry name" value="Glycogen Phosphorylase B"/>
    <property type="match status" value="4"/>
</dbReference>
<dbReference type="Pfam" id="PF00534">
    <property type="entry name" value="Glycos_transf_1"/>
    <property type="match status" value="1"/>
</dbReference>
<evidence type="ECO:0000259" key="2">
    <source>
        <dbReference type="Pfam" id="PF00534"/>
    </source>
</evidence>
<proteinExistence type="predicted"/>
<protein>
    <recommendedName>
        <fullName evidence="6">Glycosyl transferase family 1</fullName>
    </recommendedName>
</protein>
<keyword evidence="1" id="KW-0808">Transferase</keyword>
<dbReference type="PANTHER" id="PTHR46401:SF2">
    <property type="entry name" value="GLYCOSYLTRANSFERASE WBBK-RELATED"/>
    <property type="match status" value="1"/>
</dbReference>
<evidence type="ECO:0000313" key="5">
    <source>
        <dbReference type="Proteomes" id="UP000183245"/>
    </source>
</evidence>
<dbReference type="SUPFAM" id="SSF53756">
    <property type="entry name" value="UDP-Glycosyltransferase/glycogen phosphorylase"/>
    <property type="match status" value="1"/>
</dbReference>
<organism evidence="4 5">
    <name type="scientific">Candidatus Wirthbacteria bacterium CG2_30_54_11</name>
    <dbReference type="NCBI Taxonomy" id="1817892"/>
    <lineage>
        <taxon>Bacteria</taxon>
        <taxon>Candidatus Wirthbacteria</taxon>
    </lineage>
</organism>
<accession>A0A1J5ISD5</accession>
<evidence type="ECO:0008006" key="6">
    <source>
        <dbReference type="Google" id="ProtNLM"/>
    </source>
</evidence>
<evidence type="ECO:0000259" key="3">
    <source>
        <dbReference type="Pfam" id="PF13439"/>
    </source>
</evidence>
<feature type="domain" description="Glycosyltransferase subfamily 4-like N-terminal" evidence="3">
    <location>
        <begin position="16"/>
        <end position="181"/>
    </location>
</feature>
<dbReference type="Pfam" id="PF13439">
    <property type="entry name" value="Glyco_transf_4"/>
    <property type="match status" value="1"/>
</dbReference>
<sequence length="411" mass="45946">MLIGIDASRANRNNRSGIENYSLQMTLALIRQKSGHRFVLYIREPPVAELQNLPGRVEVKIISNPSWWSSCRRILRFLPQLWTHIALRAELKKAPVDLLFIPGHVVPLGYSGRCIVTIHDLGYEFVPEHYSLFERLYLRFSTSYSARRAGTVITVSDKTRQDLMRFVHLPAERIHVLHPGYAADLFKPRTTRTVHAIQKKYDLSSPYIIFVGNVTTKKGLETLIEGFSLFLFEKQQNQFETRLEKAAGSSKAVETEQEGSDAFETSALDLVIIGSGKEDYKNSLLALADKYRVADRVHFLGFVEDADLCHLLSGAKAYVQPSHYEGFGIPVVEAMASGVPVIVTDAGGLLEVVEDAGQVCKAGDAPDLSRGLHTLLDDETIRQSWIKKGLARVHLFNWDEAAGSLLQLIGD</sequence>
<dbReference type="PANTHER" id="PTHR46401">
    <property type="entry name" value="GLYCOSYLTRANSFERASE WBBK-RELATED"/>
    <property type="match status" value="1"/>
</dbReference>
<dbReference type="GO" id="GO:0016757">
    <property type="term" value="F:glycosyltransferase activity"/>
    <property type="evidence" value="ECO:0007669"/>
    <property type="project" value="InterPro"/>
</dbReference>
<dbReference type="GO" id="GO:0009103">
    <property type="term" value="P:lipopolysaccharide biosynthetic process"/>
    <property type="evidence" value="ECO:0007669"/>
    <property type="project" value="TreeGrafter"/>
</dbReference>
<comment type="caution">
    <text evidence="4">The sequence shown here is derived from an EMBL/GenBank/DDBJ whole genome shotgun (WGS) entry which is preliminary data.</text>
</comment>
<dbReference type="AlphaFoldDB" id="A0A1J5ISD5"/>